<dbReference type="eggNOG" id="ENOG503497Z">
    <property type="taxonomic scope" value="Bacteria"/>
</dbReference>
<proteinExistence type="predicted"/>
<dbReference type="KEGG" id="gbe:GbCGDNIH1_1428"/>
<gene>
    <name evidence="1" type="ordered locus">GbCGDNIH1_1428</name>
</gene>
<evidence type="ECO:0000313" key="2">
    <source>
        <dbReference type="Proteomes" id="UP000001963"/>
    </source>
</evidence>
<sequence>MTRVVNIFSLSCRSSVPASLLMMTAIFLPAVTYAEGVTLHRQAAIAPDIAAFPRPEGNTPALQRINKALEKADARVLSAAKGCKGNATEDSLTKADGWSRKISVTMNGPTYLSYFVSDFASCGGAHPDYGFFPLVYSLETGSPVNWVRVLPASLISKASLDSAEDGTQLGVVQSAALMKLYRASYPRQGNADLDADAVKECLASVLTDEVPFMLWPDAKQHALMIQPSGLPHVVAACAVGVPLTTDILQKNGVSSAFLSVLEQARP</sequence>
<dbReference type="HOGENOM" id="CLU_1137003_0_0_5"/>
<dbReference type="EMBL" id="CP000394">
    <property type="protein sequence ID" value="ABI62326.1"/>
    <property type="molecule type" value="Genomic_DNA"/>
</dbReference>
<protein>
    <submittedName>
        <fullName evidence="1">Secreted protein</fullName>
    </submittedName>
</protein>
<keyword evidence="2" id="KW-1185">Reference proteome</keyword>
<evidence type="ECO:0000313" key="1">
    <source>
        <dbReference type="EMBL" id="ABI62326.1"/>
    </source>
</evidence>
<dbReference type="Proteomes" id="UP000001963">
    <property type="component" value="Chromosome"/>
</dbReference>
<organism evidence="1 2">
    <name type="scientific">Granulibacter bethesdensis (strain ATCC BAA-1260 / CGDNIH1)</name>
    <dbReference type="NCBI Taxonomy" id="391165"/>
    <lineage>
        <taxon>Bacteria</taxon>
        <taxon>Pseudomonadati</taxon>
        <taxon>Pseudomonadota</taxon>
        <taxon>Alphaproteobacteria</taxon>
        <taxon>Acetobacterales</taxon>
        <taxon>Acetobacteraceae</taxon>
        <taxon>Granulibacter</taxon>
    </lineage>
</organism>
<accession>Q0BS76</accession>
<name>Q0BS76_GRABC</name>
<reference evidence="1 2" key="1">
    <citation type="journal article" date="2007" name="J. Bacteriol.">
        <title>Genome sequence analysis of the emerging human pathogenic acetic acid bacterium Granulibacter bethesdensis.</title>
        <authorList>
            <person name="Greenberg D.E."/>
            <person name="Porcella S.F."/>
            <person name="Zelazny A.M."/>
            <person name="Virtaneva K."/>
            <person name="Sturdevant D.E."/>
            <person name="Kupko J.J.III."/>
            <person name="Barbian K.D."/>
            <person name="Babar A."/>
            <person name="Dorward D.W."/>
            <person name="Holland S.M."/>
        </authorList>
    </citation>
    <scope>NUCLEOTIDE SEQUENCE [LARGE SCALE GENOMIC DNA]</scope>
    <source>
        <strain evidence="2">ATCC BAA-1260 / CGDNIH1</strain>
    </source>
</reference>
<dbReference type="AlphaFoldDB" id="Q0BS76"/>